<dbReference type="Proteomes" id="UP000251800">
    <property type="component" value="Unassembled WGS sequence"/>
</dbReference>
<dbReference type="PANTHER" id="PTHR39338:SF7">
    <property type="entry name" value="BLL6692 PROTEIN"/>
    <property type="match status" value="1"/>
</dbReference>
<evidence type="ECO:0000313" key="1">
    <source>
        <dbReference type="EMBL" id="PWN55183.1"/>
    </source>
</evidence>
<name>A0A383XRC9_9GAMM</name>
<organism evidence="1 2">
    <name type="scientific">Abyssibacter profundi</name>
    <dbReference type="NCBI Taxonomy" id="2182787"/>
    <lineage>
        <taxon>Bacteria</taxon>
        <taxon>Pseudomonadati</taxon>
        <taxon>Pseudomonadota</taxon>
        <taxon>Gammaproteobacteria</taxon>
        <taxon>Chromatiales</taxon>
        <taxon>Oceanococcaceae</taxon>
        <taxon>Abyssibacter</taxon>
    </lineage>
</organism>
<dbReference type="RefSeq" id="WP_109720985.1">
    <property type="nucleotide sequence ID" value="NZ_QEQK01000012.1"/>
</dbReference>
<keyword evidence="2" id="KW-1185">Reference proteome</keyword>
<gene>
    <name evidence="1" type="ORF">DEH80_13225</name>
</gene>
<dbReference type="PANTHER" id="PTHR39338">
    <property type="entry name" value="BLL5662 PROTEIN-RELATED"/>
    <property type="match status" value="1"/>
</dbReference>
<evidence type="ECO:0000313" key="2">
    <source>
        <dbReference type="Proteomes" id="UP000251800"/>
    </source>
</evidence>
<dbReference type="EMBL" id="QEQK01000012">
    <property type="protein sequence ID" value="PWN55183.1"/>
    <property type="molecule type" value="Genomic_DNA"/>
</dbReference>
<dbReference type="OrthoDB" id="9764216at2"/>
<dbReference type="AlphaFoldDB" id="A0A383XRC9"/>
<comment type="caution">
    <text evidence="1">The sequence shown here is derived from an EMBL/GenBank/DDBJ whole genome shotgun (WGS) entry which is preliminary data.</text>
</comment>
<sequence length="394" mass="45779">MLLSFFFALREGGLKPTVTEFLTLLEALQKQVVLYSLDDFYVVSRACLVKDETKYDRFDQVFAAYWHGVESVTEDLFAEIPEEWLRKQSELHLSDEDKAKIEAMGGFEKLMETLRKRLEEQEKRHQGGNKWIGTGGTSPFGAYGFNPEGVRIGQAGSRNRSAVKVWDKREFANLDDSRELGTRNIKMALRRLRRFAREGAADTLDLSDTIRSTAKNAGLLDIKMVPERHNAVKVLLFFDVGGSMDPHVRTCEELFSAARTEFKHMEYYYFHNFIYESVWKDNRRRRSEKTPTRELIRTYGPDYKIIFVGDATMSPYEIAYPGGSVEHWNEEAGEVWARRLLDHFPRAVWLNPEPEAHWEYAPSVQMTKAIFEDRMFPLTIQGLEDAMRRLTRTK</sequence>
<protein>
    <submittedName>
        <fullName evidence="1">VWA domain-containing protein</fullName>
    </submittedName>
</protein>
<accession>A0A383XRC9</accession>
<proteinExistence type="predicted"/>
<reference evidence="1 2" key="1">
    <citation type="submission" date="2018-05" db="EMBL/GenBank/DDBJ databases">
        <title>Abyssibacter profundi OUC007T gen. nov., sp. nov, a marine bacterium isolated from seawater of the Mariana Trench.</title>
        <authorList>
            <person name="Zhou S."/>
        </authorList>
    </citation>
    <scope>NUCLEOTIDE SEQUENCE [LARGE SCALE GENOMIC DNA]</scope>
    <source>
        <strain evidence="1 2">OUC007</strain>
    </source>
</reference>